<evidence type="ECO:0000256" key="4">
    <source>
        <dbReference type="ARBA" id="ARBA00022723"/>
    </source>
</evidence>
<keyword evidence="5" id="KW-0862">Zinc</keyword>
<evidence type="ECO:0000256" key="6">
    <source>
        <dbReference type="ARBA" id="ARBA00022857"/>
    </source>
</evidence>
<dbReference type="InterPro" id="IPR002125">
    <property type="entry name" value="CMP_dCMP_dom"/>
</dbReference>
<dbReference type="Pfam" id="PF01872">
    <property type="entry name" value="RibD_C"/>
    <property type="match status" value="1"/>
</dbReference>
<evidence type="ECO:0000313" key="10">
    <source>
        <dbReference type="EMBL" id="CAB4582792.1"/>
    </source>
</evidence>
<reference evidence="11" key="1">
    <citation type="submission" date="2020-05" db="EMBL/GenBank/DDBJ databases">
        <authorList>
            <person name="Chiriac C."/>
            <person name="Salcher M."/>
            <person name="Ghai R."/>
            <person name="Kavagutti S V."/>
        </authorList>
    </citation>
    <scope>NUCLEOTIDE SEQUENCE</scope>
</reference>
<dbReference type="EMBL" id="CAFBNS010000109">
    <property type="protein sequence ID" value="CAB4963118.1"/>
    <property type="molecule type" value="Genomic_DNA"/>
</dbReference>
<keyword evidence="4" id="KW-0479">Metal-binding</keyword>
<evidence type="ECO:0000256" key="2">
    <source>
        <dbReference type="ARBA" id="ARBA00004910"/>
    </source>
</evidence>
<dbReference type="SUPFAM" id="SSF53597">
    <property type="entry name" value="Dihydrofolate reductase-like"/>
    <property type="match status" value="1"/>
</dbReference>
<dbReference type="PIRSF" id="PIRSF006769">
    <property type="entry name" value="RibD"/>
    <property type="match status" value="1"/>
</dbReference>
<dbReference type="PROSITE" id="PS51747">
    <property type="entry name" value="CYT_DCMP_DEAMINASES_2"/>
    <property type="match status" value="1"/>
</dbReference>
<dbReference type="InterPro" id="IPR016192">
    <property type="entry name" value="APOBEC/CMP_deaminase_Zn-bd"/>
</dbReference>
<keyword evidence="6" id="KW-0521">NADP</keyword>
<dbReference type="InterPro" id="IPR024072">
    <property type="entry name" value="DHFR-like_dom_sf"/>
</dbReference>
<dbReference type="SUPFAM" id="SSF53927">
    <property type="entry name" value="Cytidine deaminase-like"/>
    <property type="match status" value="1"/>
</dbReference>
<organism evidence="11">
    <name type="scientific">freshwater metagenome</name>
    <dbReference type="NCBI Taxonomy" id="449393"/>
    <lineage>
        <taxon>unclassified sequences</taxon>
        <taxon>metagenomes</taxon>
        <taxon>ecological metagenomes</taxon>
    </lineage>
</organism>
<protein>
    <submittedName>
        <fullName evidence="11">Unannotated protein</fullName>
    </submittedName>
</protein>
<evidence type="ECO:0000256" key="5">
    <source>
        <dbReference type="ARBA" id="ARBA00022833"/>
    </source>
</evidence>
<dbReference type="InterPro" id="IPR016193">
    <property type="entry name" value="Cytidine_deaminase-like"/>
</dbReference>
<dbReference type="InterPro" id="IPR050765">
    <property type="entry name" value="Riboflavin_Biosynth_HTPR"/>
</dbReference>
<comment type="pathway">
    <text evidence="1">Cofactor biosynthesis; riboflavin biosynthesis; 5-amino-6-(D-ribitylamino)uracil from GTP: step 2/4.</text>
</comment>
<evidence type="ECO:0000256" key="8">
    <source>
        <dbReference type="ARBA" id="ARBA00023268"/>
    </source>
</evidence>
<dbReference type="PANTHER" id="PTHR38011:SF7">
    <property type="entry name" value="2,5-DIAMINO-6-RIBOSYLAMINO-4(3H)-PYRIMIDINONE 5'-PHOSPHATE REDUCTASE"/>
    <property type="match status" value="1"/>
</dbReference>
<dbReference type="GO" id="GO:0009231">
    <property type="term" value="P:riboflavin biosynthetic process"/>
    <property type="evidence" value="ECO:0007669"/>
    <property type="project" value="UniProtKB-UniPathway"/>
</dbReference>
<sequence>MNIKEAYADLYLLCQKALGSTAPNPNVAAAIYSPEGKLIADGFHNRLTSPDHAEVVAIKRAKSATIGATIVVSLEPCSHTGATPPCTQAIIDAGISRVIYAVKDPNPVASGGAEVLRQAGIQVDYIESPSLSFIQRAWLHTIAQARPLMIWKVAVTLDGKVAAEDGTSQWITGEASRTDVQSLRAHSDAILIGTGTALRDNPTLVPRGHTARPLRIIMGEREIPSTHNIFDDQAETLYLQSRNIEKLTELLKSKGLNQVLIEAGPALGSALLTAGLIDEIVIYQAPKILGSGANFIADLGISTLAQHIQLELISTEQMGDDVKSHYRMRSNS</sequence>
<dbReference type="AlphaFoldDB" id="A0A6J7L332"/>
<evidence type="ECO:0000256" key="7">
    <source>
        <dbReference type="ARBA" id="ARBA00023002"/>
    </source>
</evidence>
<keyword evidence="8" id="KW-0511">Multifunctional enzyme</keyword>
<evidence type="ECO:0000313" key="11">
    <source>
        <dbReference type="EMBL" id="CAB4963118.1"/>
    </source>
</evidence>
<name>A0A6J7L332_9ZZZZ</name>
<comment type="pathway">
    <text evidence="2">Cofactor biosynthesis; riboflavin biosynthesis; 5-amino-6-(D-ribitylamino)uracil from GTP: step 3/4.</text>
</comment>
<keyword evidence="7" id="KW-0560">Oxidoreductase</keyword>
<keyword evidence="3" id="KW-0686">Riboflavin biosynthesis</keyword>
<dbReference type="GO" id="GO:0008703">
    <property type="term" value="F:5-amino-6-(5-phosphoribosylamino)uracil reductase activity"/>
    <property type="evidence" value="ECO:0007669"/>
    <property type="project" value="InterPro"/>
</dbReference>
<dbReference type="NCBIfam" id="TIGR00326">
    <property type="entry name" value="eubact_ribD"/>
    <property type="match status" value="1"/>
</dbReference>
<feature type="domain" description="CMP/dCMP-type deaminase" evidence="9">
    <location>
        <begin position="4"/>
        <end position="124"/>
    </location>
</feature>
<dbReference type="CDD" id="cd01284">
    <property type="entry name" value="Riboflavin_deaminase-reductase"/>
    <property type="match status" value="1"/>
</dbReference>
<dbReference type="Gene3D" id="3.40.430.10">
    <property type="entry name" value="Dihydrofolate Reductase, subunit A"/>
    <property type="match status" value="2"/>
</dbReference>
<dbReference type="PROSITE" id="PS00903">
    <property type="entry name" value="CYT_DCMP_DEAMINASES_1"/>
    <property type="match status" value="1"/>
</dbReference>
<dbReference type="PANTHER" id="PTHR38011">
    <property type="entry name" value="DIHYDROFOLATE REDUCTASE FAMILY PROTEIN (AFU_ORTHOLOGUE AFUA_8G06820)"/>
    <property type="match status" value="1"/>
</dbReference>
<dbReference type="InterPro" id="IPR002734">
    <property type="entry name" value="RibDG_C"/>
</dbReference>
<dbReference type="Pfam" id="PF00383">
    <property type="entry name" value="dCMP_cyt_deam_1"/>
    <property type="match status" value="1"/>
</dbReference>
<dbReference type="EMBL" id="CAEZUD010000002">
    <property type="protein sequence ID" value="CAB4582792.1"/>
    <property type="molecule type" value="Genomic_DNA"/>
</dbReference>
<proteinExistence type="predicted"/>
<accession>A0A6J7L332</accession>
<evidence type="ECO:0000259" key="9">
    <source>
        <dbReference type="PROSITE" id="PS51747"/>
    </source>
</evidence>
<dbReference type="GO" id="GO:0008270">
    <property type="term" value="F:zinc ion binding"/>
    <property type="evidence" value="ECO:0007669"/>
    <property type="project" value="InterPro"/>
</dbReference>
<dbReference type="Gene3D" id="3.40.140.10">
    <property type="entry name" value="Cytidine Deaminase, domain 2"/>
    <property type="match status" value="1"/>
</dbReference>
<gene>
    <name evidence="10" type="ORF">UFOPK1778_00116</name>
    <name evidence="11" type="ORF">UFOPK3874_00658</name>
</gene>
<evidence type="ECO:0000256" key="3">
    <source>
        <dbReference type="ARBA" id="ARBA00022619"/>
    </source>
</evidence>
<dbReference type="InterPro" id="IPR004794">
    <property type="entry name" value="Eubact_RibD"/>
</dbReference>
<dbReference type="GO" id="GO:0008835">
    <property type="term" value="F:diaminohydroxyphosphoribosylaminopyrimidine deaminase activity"/>
    <property type="evidence" value="ECO:0007669"/>
    <property type="project" value="InterPro"/>
</dbReference>
<dbReference type="UniPathway" id="UPA00275">
    <property type="reaction ID" value="UER00401"/>
</dbReference>
<evidence type="ECO:0000256" key="1">
    <source>
        <dbReference type="ARBA" id="ARBA00004882"/>
    </source>
</evidence>